<dbReference type="GO" id="GO:0043169">
    <property type="term" value="F:cation binding"/>
    <property type="evidence" value="ECO:0007669"/>
    <property type="project" value="InterPro"/>
</dbReference>
<comment type="cofactor">
    <cofactor evidence="2">
        <name>Ca(2+)</name>
        <dbReference type="ChEBI" id="CHEBI:29108"/>
    </cofactor>
</comment>
<dbReference type="SUPFAM" id="SSF51445">
    <property type="entry name" value="(Trans)glycosidases"/>
    <property type="match status" value="1"/>
</dbReference>
<evidence type="ECO:0000256" key="6">
    <source>
        <dbReference type="ARBA" id="ARBA00012595"/>
    </source>
</evidence>
<comment type="subunit">
    <text evidence="5">Monomer.</text>
</comment>
<dbReference type="InterPro" id="IPR006047">
    <property type="entry name" value="GH13_cat_dom"/>
</dbReference>
<name>A0A1Y3BCM6_EURMA</name>
<dbReference type="Proteomes" id="UP000194236">
    <property type="component" value="Unassembled WGS sequence"/>
</dbReference>
<feature type="domain" description="Glycosyl hydrolase family 13 catalytic" evidence="12">
    <location>
        <begin position="21"/>
        <end position="83"/>
    </location>
</feature>
<dbReference type="EC" id="3.2.1.1" evidence="6"/>
<keyword evidence="7" id="KW-0378">Hydrolase</keyword>
<keyword evidence="8" id="KW-0868">Chloride</keyword>
<evidence type="ECO:0000256" key="8">
    <source>
        <dbReference type="ARBA" id="ARBA00023214"/>
    </source>
</evidence>
<evidence type="ECO:0000256" key="9">
    <source>
        <dbReference type="ARBA" id="ARBA00023277"/>
    </source>
</evidence>
<evidence type="ECO:0000256" key="1">
    <source>
        <dbReference type="ARBA" id="ARBA00000548"/>
    </source>
</evidence>
<feature type="non-terminal residue" evidence="13">
    <location>
        <position position="1"/>
    </location>
</feature>
<dbReference type="EMBL" id="MUJZ01026991">
    <property type="protein sequence ID" value="OTF78639.1"/>
    <property type="molecule type" value="Genomic_DNA"/>
</dbReference>
<comment type="cofactor">
    <cofactor evidence="3">
        <name>chloride</name>
        <dbReference type="ChEBI" id="CHEBI:17996"/>
    </cofactor>
</comment>
<dbReference type="PANTHER" id="PTHR43447">
    <property type="entry name" value="ALPHA-AMYLASE"/>
    <property type="match status" value="1"/>
</dbReference>
<sequence length="118" mass="14030">WKYDDIGDECERFLGPYGYGGVQVSPVNEHAILDRRPWYERYQPVSYDLRTRSGDEQQFRRMVKRCHKAGVRIYVDIVLNHMTGGQSGKISIRLIFFFCFEKIIFFQVREQMVIIIMA</sequence>
<organism evidence="13 14">
    <name type="scientific">Euroglyphus maynei</name>
    <name type="common">Mayne's house dust mite</name>
    <dbReference type="NCBI Taxonomy" id="6958"/>
    <lineage>
        <taxon>Eukaryota</taxon>
        <taxon>Metazoa</taxon>
        <taxon>Ecdysozoa</taxon>
        <taxon>Arthropoda</taxon>
        <taxon>Chelicerata</taxon>
        <taxon>Arachnida</taxon>
        <taxon>Acari</taxon>
        <taxon>Acariformes</taxon>
        <taxon>Sarcoptiformes</taxon>
        <taxon>Astigmata</taxon>
        <taxon>Psoroptidia</taxon>
        <taxon>Analgoidea</taxon>
        <taxon>Pyroglyphidae</taxon>
        <taxon>Pyroglyphinae</taxon>
        <taxon>Euroglyphus</taxon>
    </lineage>
</organism>
<keyword evidence="10" id="KW-0326">Glycosidase</keyword>
<keyword evidence="14" id="KW-1185">Reference proteome</keyword>
<dbReference type="GO" id="GO:0005975">
    <property type="term" value="P:carbohydrate metabolic process"/>
    <property type="evidence" value="ECO:0007669"/>
    <property type="project" value="InterPro"/>
</dbReference>
<dbReference type="InterPro" id="IPR006046">
    <property type="entry name" value="Alpha_amylase"/>
</dbReference>
<evidence type="ECO:0000256" key="11">
    <source>
        <dbReference type="RuleBase" id="RU003615"/>
    </source>
</evidence>
<accession>A0A1Y3BCM6</accession>
<evidence type="ECO:0000256" key="7">
    <source>
        <dbReference type="ARBA" id="ARBA00022801"/>
    </source>
</evidence>
<comment type="similarity">
    <text evidence="4 11">Belongs to the glycosyl hydrolase 13 family.</text>
</comment>
<dbReference type="InterPro" id="IPR017853">
    <property type="entry name" value="GH"/>
</dbReference>
<reference evidence="13 14" key="1">
    <citation type="submission" date="2017-03" db="EMBL/GenBank/DDBJ databases">
        <title>Genome Survey of Euroglyphus maynei.</title>
        <authorList>
            <person name="Arlian L.G."/>
            <person name="Morgan M.S."/>
            <person name="Rider S.D."/>
        </authorList>
    </citation>
    <scope>NUCLEOTIDE SEQUENCE [LARGE SCALE GENOMIC DNA]</scope>
    <source>
        <strain evidence="13">Arlian Lab</strain>
        <tissue evidence="13">Whole body</tissue>
    </source>
</reference>
<dbReference type="OrthoDB" id="550577at2759"/>
<gene>
    <name evidence="13" type="ORF">BLA29_013905</name>
</gene>
<dbReference type="Pfam" id="PF00128">
    <property type="entry name" value="Alpha-amylase"/>
    <property type="match status" value="1"/>
</dbReference>
<dbReference type="Gene3D" id="3.20.20.80">
    <property type="entry name" value="Glycosidases"/>
    <property type="match status" value="1"/>
</dbReference>
<dbReference type="AlphaFoldDB" id="A0A1Y3BCM6"/>
<evidence type="ECO:0000256" key="2">
    <source>
        <dbReference type="ARBA" id="ARBA00001913"/>
    </source>
</evidence>
<evidence type="ECO:0000256" key="5">
    <source>
        <dbReference type="ARBA" id="ARBA00011245"/>
    </source>
</evidence>
<proteinExistence type="inferred from homology"/>
<evidence type="ECO:0000256" key="10">
    <source>
        <dbReference type="ARBA" id="ARBA00023295"/>
    </source>
</evidence>
<evidence type="ECO:0000313" key="14">
    <source>
        <dbReference type="Proteomes" id="UP000194236"/>
    </source>
</evidence>
<comment type="catalytic activity">
    <reaction evidence="1">
        <text>Endohydrolysis of (1-&gt;4)-alpha-D-glucosidic linkages in polysaccharides containing three or more (1-&gt;4)-alpha-linked D-glucose units.</text>
        <dbReference type="EC" id="3.2.1.1"/>
    </reaction>
</comment>
<evidence type="ECO:0000256" key="4">
    <source>
        <dbReference type="ARBA" id="ARBA00008061"/>
    </source>
</evidence>
<dbReference type="GO" id="GO:0004556">
    <property type="term" value="F:alpha-amylase activity"/>
    <property type="evidence" value="ECO:0007669"/>
    <property type="project" value="UniProtKB-EC"/>
</dbReference>
<comment type="caution">
    <text evidence="13">The sequence shown here is derived from an EMBL/GenBank/DDBJ whole genome shotgun (WGS) entry which is preliminary data.</text>
</comment>
<protein>
    <recommendedName>
        <fullName evidence="6">alpha-amylase</fullName>
        <ecNumber evidence="6">3.2.1.1</ecNumber>
    </recommendedName>
</protein>
<keyword evidence="9" id="KW-0119">Carbohydrate metabolism</keyword>
<dbReference type="PRINTS" id="PR00110">
    <property type="entry name" value="ALPHAAMYLASE"/>
</dbReference>
<evidence type="ECO:0000256" key="3">
    <source>
        <dbReference type="ARBA" id="ARBA00001923"/>
    </source>
</evidence>
<evidence type="ECO:0000313" key="13">
    <source>
        <dbReference type="EMBL" id="OTF78639.1"/>
    </source>
</evidence>
<evidence type="ECO:0000259" key="12">
    <source>
        <dbReference type="Pfam" id="PF00128"/>
    </source>
</evidence>